<proteinExistence type="inferred from homology"/>
<keyword evidence="2" id="KW-0229">DNA integration</keyword>
<dbReference type="GO" id="GO:0006310">
    <property type="term" value="P:DNA recombination"/>
    <property type="evidence" value="ECO:0007669"/>
    <property type="project" value="UniProtKB-KW"/>
</dbReference>
<dbReference type="RefSeq" id="WP_078477098.1">
    <property type="nucleotide sequence ID" value="NZ_MPRK01000126.1"/>
</dbReference>
<reference evidence="6 7" key="1">
    <citation type="submission" date="2016-11" db="EMBL/GenBank/DDBJ databases">
        <title>Mixed transmission modes and dynamic genome evolution in an obligate animal-bacterial symbiosis.</title>
        <authorList>
            <person name="Russell S.L."/>
            <person name="Corbett-Detig R.B."/>
            <person name="Cavanaugh C.M."/>
        </authorList>
    </citation>
    <scope>NUCLEOTIDE SEQUENCE [LARGE SCALE GENOMIC DNA]</scope>
    <source>
        <strain evidence="6">Sp-SM6</strain>
    </source>
</reference>
<dbReference type="Proteomes" id="UP000190198">
    <property type="component" value="Unassembled WGS sequence"/>
</dbReference>
<dbReference type="PANTHER" id="PTHR30349">
    <property type="entry name" value="PHAGE INTEGRASE-RELATED"/>
    <property type="match status" value="1"/>
</dbReference>
<dbReference type="EMBL" id="MPRK01000126">
    <property type="protein sequence ID" value="OOZ39465.1"/>
    <property type="molecule type" value="Genomic_DNA"/>
</dbReference>
<comment type="caution">
    <text evidence="6">The sequence shown here is derived from an EMBL/GenBank/DDBJ whole genome shotgun (WGS) entry which is preliminary data.</text>
</comment>
<evidence type="ECO:0000256" key="4">
    <source>
        <dbReference type="ARBA" id="ARBA00023172"/>
    </source>
</evidence>
<feature type="domain" description="Tyr recombinase" evidence="5">
    <location>
        <begin position="2"/>
        <end position="187"/>
    </location>
</feature>
<name>A0A1T2L2Z1_9GAMM</name>
<dbReference type="SUPFAM" id="SSF56349">
    <property type="entry name" value="DNA breaking-rejoining enzymes"/>
    <property type="match status" value="1"/>
</dbReference>
<dbReference type="InterPro" id="IPR050090">
    <property type="entry name" value="Tyrosine_recombinase_XerCD"/>
</dbReference>
<keyword evidence="3" id="KW-0238">DNA-binding</keyword>
<accession>A0A1T2L2Z1</accession>
<dbReference type="InterPro" id="IPR011010">
    <property type="entry name" value="DNA_brk_join_enz"/>
</dbReference>
<dbReference type="PROSITE" id="PS51898">
    <property type="entry name" value="TYR_RECOMBINASE"/>
    <property type="match status" value="1"/>
</dbReference>
<dbReference type="GO" id="GO:0003677">
    <property type="term" value="F:DNA binding"/>
    <property type="evidence" value="ECO:0007669"/>
    <property type="project" value="UniProtKB-KW"/>
</dbReference>
<protein>
    <recommendedName>
        <fullName evidence="5">Tyr recombinase domain-containing protein</fullName>
    </recommendedName>
</protein>
<evidence type="ECO:0000256" key="3">
    <source>
        <dbReference type="ARBA" id="ARBA00023125"/>
    </source>
</evidence>
<dbReference type="OrthoDB" id="305957at2"/>
<dbReference type="AlphaFoldDB" id="A0A1T2L2Z1"/>
<keyword evidence="4" id="KW-0233">DNA recombination</keyword>
<keyword evidence="7" id="KW-1185">Reference proteome</keyword>
<comment type="similarity">
    <text evidence="1">Belongs to the 'phage' integrase family.</text>
</comment>
<evidence type="ECO:0000256" key="2">
    <source>
        <dbReference type="ARBA" id="ARBA00022908"/>
    </source>
</evidence>
<dbReference type="Pfam" id="PF00589">
    <property type="entry name" value="Phage_integrase"/>
    <property type="match status" value="1"/>
</dbReference>
<evidence type="ECO:0000313" key="6">
    <source>
        <dbReference type="EMBL" id="OOZ39465.1"/>
    </source>
</evidence>
<organism evidence="6 7">
    <name type="scientific">Solemya elarraichensis gill symbiont</name>
    <dbReference type="NCBI Taxonomy" id="1918949"/>
    <lineage>
        <taxon>Bacteria</taxon>
        <taxon>Pseudomonadati</taxon>
        <taxon>Pseudomonadota</taxon>
        <taxon>Gammaproteobacteria</taxon>
        <taxon>sulfur-oxidizing symbionts</taxon>
    </lineage>
</organism>
<dbReference type="Gene3D" id="1.10.443.10">
    <property type="entry name" value="Intergrase catalytic core"/>
    <property type="match status" value="1"/>
</dbReference>
<evidence type="ECO:0000256" key="1">
    <source>
        <dbReference type="ARBA" id="ARBA00008857"/>
    </source>
</evidence>
<dbReference type="InterPro" id="IPR013762">
    <property type="entry name" value="Integrase-like_cat_sf"/>
</dbReference>
<evidence type="ECO:0000259" key="5">
    <source>
        <dbReference type="PROSITE" id="PS51898"/>
    </source>
</evidence>
<gene>
    <name evidence="6" type="ORF">BOW52_07265</name>
</gene>
<evidence type="ECO:0000313" key="7">
    <source>
        <dbReference type="Proteomes" id="UP000190198"/>
    </source>
</evidence>
<dbReference type="CDD" id="cd00397">
    <property type="entry name" value="DNA_BRE_C"/>
    <property type="match status" value="1"/>
</dbReference>
<dbReference type="PANTHER" id="PTHR30349:SF41">
    <property type="entry name" value="INTEGRASE_RECOMBINASE PROTEIN MJ0367-RELATED"/>
    <property type="match status" value="1"/>
</dbReference>
<sequence length="191" mass="21610">MKQARILSSSEFKRVMAVIDAHRYAERNRAIFQLSFRAGMRACEISSLRIADVVDTEYIVKKEIVLEAHMTKGSERSRVIVSTALQKELQRYVDAVCESKAPNLPFVRSQKGGFFSSLTIVQLFAKFYAKAGISGASSHSGRRQFITTLAENQINMRVIQALARHRNMTTTARYIYVNDVKLQRAVEVVGF</sequence>
<dbReference type="InterPro" id="IPR002104">
    <property type="entry name" value="Integrase_catalytic"/>
</dbReference>
<dbReference type="GO" id="GO:0015074">
    <property type="term" value="P:DNA integration"/>
    <property type="evidence" value="ECO:0007669"/>
    <property type="project" value="UniProtKB-KW"/>
</dbReference>